<evidence type="ECO:0000256" key="1">
    <source>
        <dbReference type="SAM" id="MobiDB-lite"/>
    </source>
</evidence>
<dbReference type="EMBL" id="BJWL01000343">
    <property type="protein sequence ID" value="GFS40201.1"/>
    <property type="molecule type" value="Genomic_DNA"/>
</dbReference>
<accession>A0A7J0DRQ2</accession>
<proteinExistence type="predicted"/>
<feature type="region of interest" description="Disordered" evidence="1">
    <location>
        <begin position="1"/>
        <end position="85"/>
    </location>
</feature>
<evidence type="ECO:0000313" key="2">
    <source>
        <dbReference type="EMBL" id="GFS40201.1"/>
    </source>
</evidence>
<name>A0A7J0DRQ2_9ERIC</name>
<sequence>MLSQPLALAVGHHHHGPLHPSLTPLPLPIPPPSAPNLPPPALKAPNPPPPAPNPPLSHSSSSPESPVPVRQNSLHFDGFALNHGS</sequence>
<feature type="compositionally biased region" description="Low complexity" evidence="1">
    <location>
        <begin position="1"/>
        <end position="10"/>
    </location>
</feature>
<feature type="compositionally biased region" description="Low complexity" evidence="1">
    <location>
        <begin position="56"/>
        <end position="68"/>
    </location>
</feature>
<feature type="compositionally biased region" description="Pro residues" evidence="1">
    <location>
        <begin position="23"/>
        <end position="55"/>
    </location>
</feature>
<dbReference type="Proteomes" id="UP000585474">
    <property type="component" value="Unassembled WGS sequence"/>
</dbReference>
<evidence type="ECO:0000313" key="3">
    <source>
        <dbReference type="Proteomes" id="UP000585474"/>
    </source>
</evidence>
<comment type="caution">
    <text evidence="2">The sequence shown here is derived from an EMBL/GenBank/DDBJ whole genome shotgun (WGS) entry which is preliminary data.</text>
</comment>
<gene>
    <name evidence="2" type="ORF">Acr_00g0067120</name>
</gene>
<protein>
    <submittedName>
        <fullName evidence="2">Uncharacterized protein</fullName>
    </submittedName>
</protein>
<reference evidence="3" key="1">
    <citation type="submission" date="2019-07" db="EMBL/GenBank/DDBJ databases">
        <title>De Novo Assembly of kiwifruit Actinidia rufa.</title>
        <authorList>
            <person name="Sugita-Konishi S."/>
            <person name="Sato K."/>
            <person name="Mori E."/>
            <person name="Abe Y."/>
            <person name="Kisaki G."/>
            <person name="Hamano K."/>
            <person name="Suezawa K."/>
            <person name="Otani M."/>
            <person name="Fukuda T."/>
            <person name="Manabe T."/>
            <person name="Gomi K."/>
            <person name="Tabuchi M."/>
            <person name="Akimitsu K."/>
            <person name="Kataoka I."/>
        </authorList>
    </citation>
    <scope>NUCLEOTIDE SEQUENCE [LARGE SCALE GENOMIC DNA]</scope>
    <source>
        <strain evidence="3">cv. Fuchu</strain>
    </source>
</reference>
<dbReference type="AlphaFoldDB" id="A0A7J0DRQ2"/>
<keyword evidence="3" id="KW-1185">Reference proteome</keyword>
<organism evidence="2 3">
    <name type="scientific">Actinidia rufa</name>
    <dbReference type="NCBI Taxonomy" id="165716"/>
    <lineage>
        <taxon>Eukaryota</taxon>
        <taxon>Viridiplantae</taxon>
        <taxon>Streptophyta</taxon>
        <taxon>Embryophyta</taxon>
        <taxon>Tracheophyta</taxon>
        <taxon>Spermatophyta</taxon>
        <taxon>Magnoliopsida</taxon>
        <taxon>eudicotyledons</taxon>
        <taxon>Gunneridae</taxon>
        <taxon>Pentapetalae</taxon>
        <taxon>asterids</taxon>
        <taxon>Ericales</taxon>
        <taxon>Actinidiaceae</taxon>
        <taxon>Actinidia</taxon>
    </lineage>
</organism>